<organism evidence="2 3">
    <name type="scientific">Schizopora paradoxa</name>
    <dbReference type="NCBI Taxonomy" id="27342"/>
    <lineage>
        <taxon>Eukaryota</taxon>
        <taxon>Fungi</taxon>
        <taxon>Dikarya</taxon>
        <taxon>Basidiomycota</taxon>
        <taxon>Agaricomycotina</taxon>
        <taxon>Agaricomycetes</taxon>
        <taxon>Hymenochaetales</taxon>
        <taxon>Schizoporaceae</taxon>
        <taxon>Schizopora</taxon>
    </lineage>
</organism>
<feature type="transmembrane region" description="Helical" evidence="1">
    <location>
        <begin position="31"/>
        <end position="54"/>
    </location>
</feature>
<feature type="transmembrane region" description="Helical" evidence="1">
    <location>
        <begin position="82"/>
        <end position="108"/>
    </location>
</feature>
<dbReference type="InParanoid" id="A0A0H2RBK8"/>
<evidence type="ECO:0000313" key="3">
    <source>
        <dbReference type="Proteomes" id="UP000053477"/>
    </source>
</evidence>
<dbReference type="OrthoDB" id="5322539at2759"/>
<dbReference type="PANTHER" id="PTHR35041:SF6">
    <property type="entry name" value="FORMYLMETHIONINE DEFORMYLASE-LIKE PROTEIN-RELATED"/>
    <property type="match status" value="1"/>
</dbReference>
<keyword evidence="3" id="KW-1185">Reference proteome</keyword>
<dbReference type="PANTHER" id="PTHR35041">
    <property type="entry name" value="MEDIATOR OF RNA POLYMERASE II TRANSCRIPTION SUBUNIT 1"/>
    <property type="match status" value="1"/>
</dbReference>
<dbReference type="Proteomes" id="UP000053477">
    <property type="component" value="Unassembled WGS sequence"/>
</dbReference>
<name>A0A0H2RBK8_9AGAM</name>
<feature type="transmembrane region" description="Helical" evidence="1">
    <location>
        <begin position="144"/>
        <end position="167"/>
    </location>
</feature>
<dbReference type="AlphaFoldDB" id="A0A0H2RBK8"/>
<accession>A0A0H2RBK8</accession>
<evidence type="ECO:0000313" key="2">
    <source>
        <dbReference type="EMBL" id="KLO09214.1"/>
    </source>
</evidence>
<keyword evidence="1" id="KW-1133">Transmembrane helix</keyword>
<keyword evidence="1" id="KW-0812">Transmembrane</keyword>
<reference evidence="2 3" key="1">
    <citation type="submission" date="2015-04" db="EMBL/GenBank/DDBJ databases">
        <title>Complete genome sequence of Schizopora paradoxa KUC8140, a cosmopolitan wood degrader in East Asia.</title>
        <authorList>
            <consortium name="DOE Joint Genome Institute"/>
            <person name="Min B."/>
            <person name="Park H."/>
            <person name="Jang Y."/>
            <person name="Kim J.-J."/>
            <person name="Kim K.H."/>
            <person name="Pangilinan J."/>
            <person name="Lipzen A."/>
            <person name="Riley R."/>
            <person name="Grigoriev I.V."/>
            <person name="Spatafora J.W."/>
            <person name="Choi I.-G."/>
        </authorList>
    </citation>
    <scope>NUCLEOTIDE SEQUENCE [LARGE SCALE GENOMIC DNA]</scope>
    <source>
        <strain evidence="2 3">KUC8140</strain>
    </source>
</reference>
<gene>
    <name evidence="2" type="ORF">SCHPADRAFT_577399</name>
</gene>
<feature type="transmembrane region" description="Helical" evidence="1">
    <location>
        <begin position="446"/>
        <end position="469"/>
    </location>
</feature>
<evidence type="ECO:0000256" key="1">
    <source>
        <dbReference type="SAM" id="Phobius"/>
    </source>
</evidence>
<dbReference type="STRING" id="27342.A0A0H2RBK8"/>
<keyword evidence="1" id="KW-0472">Membrane</keyword>
<dbReference type="EMBL" id="KQ086063">
    <property type="protein sequence ID" value="KLO09214.1"/>
    <property type="molecule type" value="Genomic_DNA"/>
</dbReference>
<proteinExistence type="predicted"/>
<protein>
    <recommendedName>
        <fullName evidence="4">Transmembrane protein</fullName>
    </recommendedName>
</protein>
<evidence type="ECO:0008006" key="4">
    <source>
        <dbReference type="Google" id="ProtNLM"/>
    </source>
</evidence>
<sequence length="554" mass="60105">MQDEATPAVRSRLLQDVEPRSLLLPTKRKRFFGLALEVGLVVVGVGLMIAHHLFYTYLNNKSLGTATVELPPLLQDQRNVNFLGTAIASVARIVLSMVVGKAFVQLLWESLRSRIYKIGQIDSLIKCGQSPFNPSAFRAATSSLSLFLISLVAAAMSLVVVFAPGSLTVITESQRTTPCVVPSVPSINDPIFDDIGNRLEDSTMAIYASNTFFPPFRVDPAVACGSGAPTCSYNVSFVGVSFDCTDVTSTTNLSTLLQPQDPPSNAPFLIWNFDRPDLADATFTFLSQDLVKGETQATNCTIYNATYEVGVLLDEVGASVNVWSVVPNATLGDGDTSFMSLYSHAALDWLVGDVFAGPNGNFNASQSGDIRVQDNSFFVITTDGNHTWVGSVANFLESYMQNVSLSLLSGNIYYGISNDTATNLENLNTTCAYTLAVYSYRPTRLFITYGAALGAAAVIGMLGCWLILWNGTENEPLFSQVIRISLNDALFRISEKVDDATPVRLGRDSSDTPGILLPVASINDRVDLMDSYTLLNPKEGFDESERPHNSLFDV</sequence>